<evidence type="ECO:0000256" key="15">
    <source>
        <dbReference type="SAM" id="Phobius"/>
    </source>
</evidence>
<dbReference type="PANTHER" id="PTHR24292:SF45">
    <property type="entry name" value="CYTOCHROME P450 6G1-RELATED"/>
    <property type="match status" value="1"/>
</dbReference>
<keyword evidence="15" id="KW-1133">Transmembrane helix</keyword>
<dbReference type="STRING" id="105785.A0A2J7PXM6"/>
<keyword evidence="12 15" id="KW-0472">Membrane</keyword>
<comment type="subcellular location">
    <subcellularLocation>
        <location evidence="3">Endoplasmic reticulum membrane</location>
        <topology evidence="3">Peripheral membrane protein</topology>
    </subcellularLocation>
    <subcellularLocation>
        <location evidence="2">Microsome membrane</location>
        <topology evidence="2">Peripheral membrane protein</topology>
    </subcellularLocation>
</comment>
<dbReference type="GO" id="GO:0020037">
    <property type="term" value="F:heme binding"/>
    <property type="evidence" value="ECO:0007669"/>
    <property type="project" value="InterPro"/>
</dbReference>
<dbReference type="InterPro" id="IPR036396">
    <property type="entry name" value="Cyt_P450_sf"/>
</dbReference>
<dbReference type="PRINTS" id="PR00385">
    <property type="entry name" value="P450"/>
</dbReference>
<dbReference type="PROSITE" id="PS00086">
    <property type="entry name" value="CYTOCHROME_P450"/>
    <property type="match status" value="1"/>
</dbReference>
<accession>A0A2J7PXM6</accession>
<dbReference type="CDD" id="cd11056">
    <property type="entry name" value="CYP6-like"/>
    <property type="match status" value="1"/>
</dbReference>
<dbReference type="GO" id="GO:0004497">
    <property type="term" value="F:monooxygenase activity"/>
    <property type="evidence" value="ECO:0007669"/>
    <property type="project" value="UniProtKB-KW"/>
</dbReference>
<dbReference type="InterPro" id="IPR017972">
    <property type="entry name" value="Cyt_P450_CS"/>
</dbReference>
<organism evidence="16 17">
    <name type="scientific">Cryptotermes secundus</name>
    <dbReference type="NCBI Taxonomy" id="105785"/>
    <lineage>
        <taxon>Eukaryota</taxon>
        <taxon>Metazoa</taxon>
        <taxon>Ecdysozoa</taxon>
        <taxon>Arthropoda</taxon>
        <taxon>Hexapoda</taxon>
        <taxon>Insecta</taxon>
        <taxon>Pterygota</taxon>
        <taxon>Neoptera</taxon>
        <taxon>Polyneoptera</taxon>
        <taxon>Dictyoptera</taxon>
        <taxon>Blattodea</taxon>
        <taxon>Blattoidea</taxon>
        <taxon>Termitoidae</taxon>
        <taxon>Kalotermitidae</taxon>
        <taxon>Cryptotermitinae</taxon>
        <taxon>Cryptotermes</taxon>
    </lineage>
</organism>
<proteinExistence type="inferred from homology"/>
<dbReference type="InterPro" id="IPR050476">
    <property type="entry name" value="Insect_CytP450_Detox"/>
</dbReference>
<dbReference type="PANTHER" id="PTHR24292">
    <property type="entry name" value="CYTOCHROME P450"/>
    <property type="match status" value="1"/>
</dbReference>
<gene>
    <name evidence="16" type="ORF">B7P43_G05546</name>
</gene>
<protein>
    <submittedName>
        <fullName evidence="16">Cytochrome P450 6j1</fullName>
    </submittedName>
</protein>
<evidence type="ECO:0000256" key="4">
    <source>
        <dbReference type="ARBA" id="ARBA00010617"/>
    </source>
</evidence>
<evidence type="ECO:0000256" key="5">
    <source>
        <dbReference type="ARBA" id="ARBA00022617"/>
    </source>
</evidence>
<dbReference type="SUPFAM" id="SSF48264">
    <property type="entry name" value="Cytochrome P450"/>
    <property type="match status" value="1"/>
</dbReference>
<keyword evidence="17" id="KW-1185">Reference proteome</keyword>
<dbReference type="InterPro" id="IPR001128">
    <property type="entry name" value="Cyt_P450"/>
</dbReference>
<dbReference type="PRINTS" id="PR00463">
    <property type="entry name" value="EP450I"/>
</dbReference>
<dbReference type="FunCoup" id="A0A2J7PXM6">
    <property type="interactions" value="63"/>
</dbReference>
<dbReference type="GO" id="GO:0005789">
    <property type="term" value="C:endoplasmic reticulum membrane"/>
    <property type="evidence" value="ECO:0007669"/>
    <property type="project" value="UniProtKB-SubCell"/>
</dbReference>
<evidence type="ECO:0000313" key="16">
    <source>
        <dbReference type="EMBL" id="PNF21099.1"/>
    </source>
</evidence>
<evidence type="ECO:0000256" key="12">
    <source>
        <dbReference type="ARBA" id="ARBA00023136"/>
    </source>
</evidence>
<evidence type="ECO:0000313" key="17">
    <source>
        <dbReference type="Proteomes" id="UP000235965"/>
    </source>
</evidence>
<dbReference type="GO" id="GO:0005506">
    <property type="term" value="F:iron ion binding"/>
    <property type="evidence" value="ECO:0007669"/>
    <property type="project" value="InterPro"/>
</dbReference>
<evidence type="ECO:0000256" key="1">
    <source>
        <dbReference type="ARBA" id="ARBA00001971"/>
    </source>
</evidence>
<keyword evidence="8" id="KW-0492">Microsome</keyword>
<keyword evidence="7" id="KW-0256">Endoplasmic reticulum</keyword>
<keyword evidence="15" id="KW-0812">Transmembrane</keyword>
<dbReference type="Pfam" id="PF00067">
    <property type="entry name" value="p450"/>
    <property type="match status" value="1"/>
</dbReference>
<evidence type="ECO:0000256" key="8">
    <source>
        <dbReference type="ARBA" id="ARBA00022848"/>
    </source>
</evidence>
<dbReference type="AlphaFoldDB" id="A0A2J7PXM6"/>
<feature type="binding site" description="axial binding residue" evidence="13">
    <location>
        <position position="464"/>
    </location>
    <ligand>
        <name>heme</name>
        <dbReference type="ChEBI" id="CHEBI:30413"/>
    </ligand>
    <ligandPart>
        <name>Fe</name>
        <dbReference type="ChEBI" id="CHEBI:18248"/>
    </ligandPart>
</feature>
<dbReference type="FunFam" id="1.10.630.10:FF:000042">
    <property type="entry name" value="Cytochrome P450"/>
    <property type="match status" value="1"/>
</dbReference>
<evidence type="ECO:0000256" key="6">
    <source>
        <dbReference type="ARBA" id="ARBA00022723"/>
    </source>
</evidence>
<evidence type="ECO:0000256" key="9">
    <source>
        <dbReference type="ARBA" id="ARBA00023002"/>
    </source>
</evidence>
<evidence type="ECO:0000256" key="11">
    <source>
        <dbReference type="ARBA" id="ARBA00023033"/>
    </source>
</evidence>
<evidence type="ECO:0000256" key="2">
    <source>
        <dbReference type="ARBA" id="ARBA00004174"/>
    </source>
</evidence>
<evidence type="ECO:0000256" key="7">
    <source>
        <dbReference type="ARBA" id="ARBA00022824"/>
    </source>
</evidence>
<evidence type="ECO:0000256" key="3">
    <source>
        <dbReference type="ARBA" id="ARBA00004406"/>
    </source>
</evidence>
<dbReference type="Proteomes" id="UP000235965">
    <property type="component" value="Unassembled WGS sequence"/>
</dbReference>
<dbReference type="OrthoDB" id="2789670at2759"/>
<keyword evidence="11 14" id="KW-0503">Monooxygenase</keyword>
<reference evidence="16 17" key="1">
    <citation type="submission" date="2017-12" db="EMBL/GenBank/DDBJ databases">
        <title>Hemimetabolous genomes reveal molecular basis of termite eusociality.</title>
        <authorList>
            <person name="Harrison M.C."/>
            <person name="Jongepier E."/>
            <person name="Robertson H.M."/>
            <person name="Arning N."/>
            <person name="Bitard-Feildel T."/>
            <person name="Chao H."/>
            <person name="Childers C.P."/>
            <person name="Dinh H."/>
            <person name="Doddapaneni H."/>
            <person name="Dugan S."/>
            <person name="Gowin J."/>
            <person name="Greiner C."/>
            <person name="Han Y."/>
            <person name="Hu H."/>
            <person name="Hughes D.S.T."/>
            <person name="Huylmans A.-K."/>
            <person name="Kemena C."/>
            <person name="Kremer L.P.M."/>
            <person name="Lee S.L."/>
            <person name="Lopez-Ezquerra A."/>
            <person name="Mallet L."/>
            <person name="Monroy-Kuhn J.M."/>
            <person name="Moser A."/>
            <person name="Murali S.C."/>
            <person name="Muzny D.M."/>
            <person name="Otani S."/>
            <person name="Piulachs M.-D."/>
            <person name="Poelchau M."/>
            <person name="Qu J."/>
            <person name="Schaub F."/>
            <person name="Wada-Katsumata A."/>
            <person name="Worley K.C."/>
            <person name="Xie Q."/>
            <person name="Ylla G."/>
            <person name="Poulsen M."/>
            <person name="Gibbs R.A."/>
            <person name="Schal C."/>
            <person name="Richards S."/>
            <person name="Belles X."/>
            <person name="Korb J."/>
            <person name="Bornberg-Bauer E."/>
        </authorList>
    </citation>
    <scope>NUCLEOTIDE SEQUENCE [LARGE SCALE GENOMIC DNA]</scope>
    <source>
        <tissue evidence="16">Whole body</tissue>
    </source>
</reference>
<keyword evidence="9 14" id="KW-0560">Oxidoreductase</keyword>
<evidence type="ECO:0000256" key="13">
    <source>
        <dbReference type="PIRSR" id="PIRSR602401-1"/>
    </source>
</evidence>
<comment type="similarity">
    <text evidence="4 14">Belongs to the cytochrome P450 family.</text>
</comment>
<dbReference type="InterPro" id="IPR002401">
    <property type="entry name" value="Cyt_P450_E_grp-I"/>
</dbReference>
<evidence type="ECO:0000256" key="10">
    <source>
        <dbReference type="ARBA" id="ARBA00023004"/>
    </source>
</evidence>
<comment type="caution">
    <text evidence="16">The sequence shown here is derived from an EMBL/GenBank/DDBJ whole genome shotgun (WGS) entry which is preliminary data.</text>
</comment>
<keyword evidence="6 13" id="KW-0479">Metal-binding</keyword>
<dbReference type="GO" id="GO:0016705">
    <property type="term" value="F:oxidoreductase activity, acting on paired donors, with incorporation or reduction of molecular oxygen"/>
    <property type="evidence" value="ECO:0007669"/>
    <property type="project" value="InterPro"/>
</dbReference>
<sequence length="523" mass="60370">MVLFEWLTISLTLPSALFIGLYLYFTRNFNFWKNLGVPYAKPLPFLGNLKECVSLKVTIGNHLKNLYDEHGDKPYVGIFSFDKPSLLVRVPELVKNILVKDAKIFQDRILTVNVNLEPMFGRSLPMVKGQHWRQLRVNLTPVFTPSKMKNMFYLVDLCCKDLTDVLDRVATEGSALDVKETMARYTTDVITSCAFGIQSNTLKDPDAEFRRHLRKALDFSVKKGLVSLLWFFAPSFNSILKIKFMNDTTADYIRKTIWSTVEYREKTGLVRKDFLDSMIELRRRGKTHIKEDMKSAKKPKNEFKLQMEGDDFVAQAFIFLAGGFETSGTTMSFALYELAMHPDIQHRLREEITRVMAKHQGELTYEGMQEMSYLDMVVSETLRKYPVLPFLDRMCGSDYTLPSGNGTVILPKGTGVYIPVFALHYDPHYYPDPDKFDPERFTEENKQNRPNYTYLPFGEGPRICIGMRFGLMQTKAGLSHILSHFEVLPCKDTPLEIVFDPKAFVLKMDGEMPLSFKRIHFKR</sequence>
<keyword evidence="5 13" id="KW-0349">Heme</keyword>
<comment type="cofactor">
    <cofactor evidence="1 13">
        <name>heme</name>
        <dbReference type="ChEBI" id="CHEBI:30413"/>
    </cofactor>
</comment>
<name>A0A2J7PXM6_9NEOP</name>
<dbReference type="EMBL" id="NEVH01020853">
    <property type="protein sequence ID" value="PNF21099.1"/>
    <property type="molecule type" value="Genomic_DNA"/>
</dbReference>
<evidence type="ECO:0000256" key="14">
    <source>
        <dbReference type="RuleBase" id="RU000461"/>
    </source>
</evidence>
<feature type="transmembrane region" description="Helical" evidence="15">
    <location>
        <begin position="6"/>
        <end position="25"/>
    </location>
</feature>
<dbReference type="Gene3D" id="1.10.630.10">
    <property type="entry name" value="Cytochrome P450"/>
    <property type="match status" value="1"/>
</dbReference>
<keyword evidence="10 13" id="KW-0408">Iron</keyword>
<dbReference type="InParanoid" id="A0A2J7PXM6"/>